<gene>
    <name evidence="7" type="primary">pgi</name>
    <name evidence="9" type="ORF">GFN93_14015</name>
</gene>
<evidence type="ECO:0000256" key="3">
    <source>
        <dbReference type="ARBA" id="ARBA00022432"/>
    </source>
</evidence>
<dbReference type="EC" id="5.3.1.9" evidence="7"/>
<dbReference type="GO" id="GO:0097367">
    <property type="term" value="F:carbohydrate derivative binding"/>
    <property type="evidence" value="ECO:0007669"/>
    <property type="project" value="InterPro"/>
</dbReference>
<evidence type="ECO:0000256" key="8">
    <source>
        <dbReference type="RuleBase" id="RU000612"/>
    </source>
</evidence>
<keyword evidence="3 7" id="KW-0312">Gluconeogenesis</keyword>
<dbReference type="RefSeq" id="WP_153501644.1">
    <property type="nucleotide sequence ID" value="NZ_WIRE01000001.1"/>
</dbReference>
<feature type="active site" description="Proton donor" evidence="7">
    <location>
        <position position="356"/>
    </location>
</feature>
<dbReference type="Gene3D" id="3.40.50.10490">
    <property type="entry name" value="Glucose-6-phosphate isomerase like protein, domain 1"/>
    <property type="match status" value="2"/>
</dbReference>
<comment type="catalytic activity">
    <reaction evidence="6 7 8">
        <text>alpha-D-glucose 6-phosphate = beta-D-fructose 6-phosphate</text>
        <dbReference type="Rhea" id="RHEA:11816"/>
        <dbReference type="ChEBI" id="CHEBI:57634"/>
        <dbReference type="ChEBI" id="CHEBI:58225"/>
        <dbReference type="EC" id="5.3.1.9"/>
    </reaction>
</comment>
<evidence type="ECO:0000256" key="7">
    <source>
        <dbReference type="HAMAP-Rule" id="MF_00473"/>
    </source>
</evidence>
<dbReference type="GO" id="GO:0005829">
    <property type="term" value="C:cytosol"/>
    <property type="evidence" value="ECO:0007669"/>
    <property type="project" value="TreeGrafter"/>
</dbReference>
<proteinExistence type="inferred from homology"/>
<dbReference type="CDD" id="cd05015">
    <property type="entry name" value="SIS_PGI_1"/>
    <property type="match status" value="1"/>
</dbReference>
<evidence type="ECO:0000256" key="1">
    <source>
        <dbReference type="ARBA" id="ARBA00004926"/>
    </source>
</evidence>
<dbReference type="NCBIfam" id="NF001211">
    <property type="entry name" value="PRK00179.1"/>
    <property type="match status" value="1"/>
</dbReference>
<dbReference type="HAMAP" id="MF_00473">
    <property type="entry name" value="G6P_isomerase"/>
    <property type="match status" value="1"/>
</dbReference>
<dbReference type="SUPFAM" id="SSF53697">
    <property type="entry name" value="SIS domain"/>
    <property type="match status" value="1"/>
</dbReference>
<organism evidence="9 10">
    <name type="scientific">Alcanivorax sediminis</name>
    <dbReference type="NCBI Taxonomy" id="2663008"/>
    <lineage>
        <taxon>Bacteria</taxon>
        <taxon>Pseudomonadati</taxon>
        <taxon>Pseudomonadota</taxon>
        <taxon>Gammaproteobacteria</taxon>
        <taxon>Oceanospirillales</taxon>
        <taxon>Alcanivoracaceae</taxon>
        <taxon>Alcanivorax</taxon>
    </lineage>
</organism>
<dbReference type="GO" id="GO:0006094">
    <property type="term" value="P:gluconeogenesis"/>
    <property type="evidence" value="ECO:0007669"/>
    <property type="project" value="UniProtKB-UniRule"/>
</dbReference>
<comment type="caution">
    <text evidence="9">The sequence shown here is derived from an EMBL/GenBank/DDBJ whole genome shotgun (WGS) entry which is preliminary data.</text>
</comment>
<dbReference type="InterPro" id="IPR001672">
    <property type="entry name" value="G6P_Isomerase"/>
</dbReference>
<dbReference type="InterPro" id="IPR018189">
    <property type="entry name" value="Phosphoglucose_isomerase_CS"/>
</dbReference>
<dbReference type="InterPro" id="IPR023096">
    <property type="entry name" value="G6P_Isomerase_C"/>
</dbReference>
<evidence type="ECO:0000313" key="9">
    <source>
        <dbReference type="EMBL" id="MQX54367.1"/>
    </source>
</evidence>
<evidence type="ECO:0000256" key="6">
    <source>
        <dbReference type="ARBA" id="ARBA00029321"/>
    </source>
</evidence>
<protein>
    <recommendedName>
        <fullName evidence="7">Glucose-6-phosphate isomerase</fullName>
        <shortName evidence="7">GPI</shortName>
        <ecNumber evidence="7">5.3.1.9</ecNumber>
    </recommendedName>
    <alternativeName>
        <fullName evidence="7">Phosphoglucose isomerase</fullName>
        <shortName evidence="7">PGI</shortName>
    </alternativeName>
    <alternativeName>
        <fullName evidence="7">Phosphohexose isomerase</fullName>
        <shortName evidence="7">PHI</shortName>
    </alternativeName>
</protein>
<dbReference type="PROSITE" id="PS00174">
    <property type="entry name" value="P_GLUCOSE_ISOMERASE_2"/>
    <property type="match status" value="1"/>
</dbReference>
<dbReference type="PRINTS" id="PR00662">
    <property type="entry name" value="G6PISOMERASE"/>
</dbReference>
<keyword evidence="7" id="KW-0963">Cytoplasm</keyword>
<reference evidence="9 10" key="1">
    <citation type="submission" date="2019-10" db="EMBL/GenBank/DDBJ databases">
        <title>Alcanivorax sp.PA15-N-34 draft genome sequence.</title>
        <authorList>
            <person name="Liao X."/>
            <person name="Shao Z."/>
        </authorList>
    </citation>
    <scope>NUCLEOTIDE SEQUENCE [LARGE SCALE GENOMIC DNA]</scope>
    <source>
        <strain evidence="9 10">PA15-N-34</strain>
    </source>
</reference>
<dbReference type="EMBL" id="WIRE01000001">
    <property type="protein sequence ID" value="MQX54367.1"/>
    <property type="molecule type" value="Genomic_DNA"/>
</dbReference>
<feature type="active site" evidence="7">
    <location>
        <position position="511"/>
    </location>
</feature>
<dbReference type="PROSITE" id="PS51463">
    <property type="entry name" value="P_GLUCOSE_ISOMERASE_3"/>
    <property type="match status" value="1"/>
</dbReference>
<dbReference type="Pfam" id="PF00342">
    <property type="entry name" value="PGI"/>
    <property type="match status" value="1"/>
</dbReference>
<name>A0A6N7LVA0_9GAMM</name>
<dbReference type="Proteomes" id="UP000469421">
    <property type="component" value="Unassembled WGS sequence"/>
</dbReference>
<comment type="pathway">
    <text evidence="1 7 8">Carbohydrate degradation; glycolysis; D-glyceraldehyde 3-phosphate and glycerone phosphate from D-glucose: step 2/4.</text>
</comment>
<dbReference type="PANTHER" id="PTHR11469:SF1">
    <property type="entry name" value="GLUCOSE-6-PHOSPHATE ISOMERASE"/>
    <property type="match status" value="1"/>
</dbReference>
<accession>A0A6N7LVA0</accession>
<dbReference type="GO" id="GO:0004347">
    <property type="term" value="F:glucose-6-phosphate isomerase activity"/>
    <property type="evidence" value="ECO:0007669"/>
    <property type="project" value="UniProtKB-UniRule"/>
</dbReference>
<comment type="pathway">
    <text evidence="7">Carbohydrate biosynthesis; gluconeogenesis.</text>
</comment>
<sequence>MVPEQDFLTISTIWSQLAQRAEQDKSLHLADLFAADKTRFDRFSLECSGLLADFSKQRLTDEGCDLLVKLADERNLASWINALFSGEVVNSTEDRSAKHWFLREPADKAPLVHEQLGSMAAMVNRILHGHWRGVLGDAITDVVNVGVGGSDLGPLMAAFALQSSLPPEGLTRPRVHFASSMDGSQVSQVLQELNPRTTLFLVSSKSFTTVDTLHNANTARRWLARGLGLSPDDDSLLRCHFIGISASPERMTDWGIVSENQLLFWDWVGGRYSLWSAIGMPIALTVGMEGFREMLAGAHEMDQHCRSQPWEQNIPVMLALVDVWNINFLDIRARAVLPYDGRLKHLPAYLEQLEMESNGKSVSRAGDPVDYDTCPVIWGEVGPNAQHAFFQLLHQGTQAIACEFLMTARRYTEDVHSESLAELEGQHALSNANCLAQSRLLALGERALDPSLALPSYKRYHGNQPSTTLVLDELSPRVLGSLLAMYEHKVFVQAVIWGINPFDQWGVEMGKVIATDMLEVLTDPDSAAGLDSSSMALAQHIANKQGKRCG</sequence>
<dbReference type="UniPathway" id="UPA00109">
    <property type="reaction ID" value="UER00181"/>
</dbReference>
<dbReference type="InterPro" id="IPR035482">
    <property type="entry name" value="SIS_PGI_2"/>
</dbReference>
<dbReference type="InterPro" id="IPR035476">
    <property type="entry name" value="SIS_PGI_1"/>
</dbReference>
<evidence type="ECO:0000313" key="10">
    <source>
        <dbReference type="Proteomes" id="UP000469421"/>
    </source>
</evidence>
<comment type="similarity">
    <text evidence="2 7 8">Belongs to the GPI family.</text>
</comment>
<keyword evidence="5 7" id="KW-0413">Isomerase</keyword>
<dbReference type="InterPro" id="IPR046348">
    <property type="entry name" value="SIS_dom_sf"/>
</dbReference>
<feature type="active site" evidence="7">
    <location>
        <position position="387"/>
    </location>
</feature>
<dbReference type="PROSITE" id="PS00765">
    <property type="entry name" value="P_GLUCOSE_ISOMERASE_1"/>
    <property type="match status" value="1"/>
</dbReference>
<dbReference type="CDD" id="cd05016">
    <property type="entry name" value="SIS_PGI_2"/>
    <property type="match status" value="1"/>
</dbReference>
<evidence type="ECO:0000256" key="2">
    <source>
        <dbReference type="ARBA" id="ARBA00006604"/>
    </source>
</evidence>
<comment type="subcellular location">
    <subcellularLocation>
        <location evidence="7">Cytoplasm</location>
    </subcellularLocation>
</comment>
<dbReference type="GO" id="GO:0006096">
    <property type="term" value="P:glycolytic process"/>
    <property type="evidence" value="ECO:0007669"/>
    <property type="project" value="UniProtKB-UniRule"/>
</dbReference>
<evidence type="ECO:0000256" key="5">
    <source>
        <dbReference type="ARBA" id="ARBA00023235"/>
    </source>
</evidence>
<dbReference type="GO" id="GO:0048029">
    <property type="term" value="F:monosaccharide binding"/>
    <property type="evidence" value="ECO:0007669"/>
    <property type="project" value="TreeGrafter"/>
</dbReference>
<dbReference type="UniPathway" id="UPA00138"/>
<dbReference type="GO" id="GO:0051156">
    <property type="term" value="P:glucose 6-phosphate metabolic process"/>
    <property type="evidence" value="ECO:0007669"/>
    <property type="project" value="TreeGrafter"/>
</dbReference>
<keyword evidence="4 7" id="KW-0324">Glycolysis</keyword>
<dbReference type="AlphaFoldDB" id="A0A6N7LVA0"/>
<dbReference type="Gene3D" id="1.10.1390.10">
    <property type="match status" value="1"/>
</dbReference>
<keyword evidence="10" id="KW-1185">Reference proteome</keyword>
<comment type="function">
    <text evidence="7">Catalyzes the reversible isomerization of glucose-6-phosphate to fructose-6-phosphate.</text>
</comment>
<evidence type="ECO:0000256" key="4">
    <source>
        <dbReference type="ARBA" id="ARBA00023152"/>
    </source>
</evidence>
<dbReference type="PANTHER" id="PTHR11469">
    <property type="entry name" value="GLUCOSE-6-PHOSPHATE ISOMERASE"/>
    <property type="match status" value="1"/>
</dbReference>